<dbReference type="SMART" id="SM00355">
    <property type="entry name" value="ZnF_C2H2"/>
    <property type="match status" value="7"/>
</dbReference>
<evidence type="ECO:0000256" key="2">
    <source>
        <dbReference type="ARBA" id="ARBA00022737"/>
    </source>
</evidence>
<dbReference type="Pfam" id="PF13912">
    <property type="entry name" value="zf-C2H2_6"/>
    <property type="match status" value="1"/>
</dbReference>
<sequence length="399" mass="44602">MSNAAEDPESNIMENVDGPDSPPLIIPLSEHLDLGPQDALCFDVKIEVQPINQSGSLPHSREVAVRKSSKTIKPKIVKKSTSSSNAEIRPYKCSKCPKAFVTRQHFERHTNLHSMETLYPCQQCDKVCLDRSYLLRHIRTHAAERPFACTICDKRFRTLANLKRHTTSHDQSLRQFACTECGKRFPDNSSLKKHYLGHSGVKTHICIICAKGFNYVGDLNMHMKSHELVKNYHCADCGREFSRHSNLMRHKAVHAENGVFQCTVCSVSFQHAATLTRHILSNHPGHIKVKKRTFPPSDEMRQSVNDKSISQSDDESSNDTCTEINSNSVGDEQVEKNIGSSSEHIAVVPSSSSSFEIYQIDGSGGLVRVTDALSIQSLQLVNNEQSSSELYQTYAYNGA</sequence>
<feature type="domain" description="C2H2-type" evidence="9">
    <location>
        <begin position="204"/>
        <end position="231"/>
    </location>
</feature>
<keyword evidence="10" id="KW-1185">Reference proteome</keyword>
<feature type="region of interest" description="Disordered" evidence="8">
    <location>
        <begin position="1"/>
        <end position="20"/>
    </location>
</feature>
<proteinExistence type="inferred from homology"/>
<feature type="domain" description="C2H2-type" evidence="9">
    <location>
        <begin position="119"/>
        <end position="146"/>
    </location>
</feature>
<dbReference type="GeneID" id="113204963"/>
<dbReference type="InterPro" id="IPR013087">
    <property type="entry name" value="Znf_C2H2_type"/>
</dbReference>
<dbReference type="OrthoDB" id="6077919at2759"/>
<dbReference type="PROSITE" id="PS50157">
    <property type="entry name" value="ZINC_FINGER_C2H2_2"/>
    <property type="match status" value="7"/>
</dbReference>
<dbReference type="GO" id="GO:0000981">
    <property type="term" value="F:DNA-binding transcription factor activity, RNA polymerase II-specific"/>
    <property type="evidence" value="ECO:0007669"/>
    <property type="project" value="TreeGrafter"/>
</dbReference>
<dbReference type="Gene3D" id="3.30.160.60">
    <property type="entry name" value="Classic Zinc Finger"/>
    <property type="match status" value="7"/>
</dbReference>
<evidence type="ECO:0000256" key="7">
    <source>
        <dbReference type="PROSITE-ProRule" id="PRU00042"/>
    </source>
</evidence>
<evidence type="ECO:0000313" key="11">
    <source>
        <dbReference type="RefSeq" id="XP_026276137.1"/>
    </source>
</evidence>
<keyword evidence="3 7" id="KW-0863">Zinc-finger</keyword>
<feature type="domain" description="C2H2-type" evidence="9">
    <location>
        <begin position="176"/>
        <end position="203"/>
    </location>
</feature>
<feature type="compositionally biased region" description="Polar residues" evidence="8">
    <location>
        <begin position="318"/>
        <end position="330"/>
    </location>
</feature>
<evidence type="ECO:0000313" key="10">
    <source>
        <dbReference type="Proteomes" id="UP000504606"/>
    </source>
</evidence>
<protein>
    <submittedName>
        <fullName evidence="11">Zinc finger protein 543-like</fullName>
    </submittedName>
</protein>
<dbReference type="FunFam" id="3.30.160.60:FF:000100">
    <property type="entry name" value="Zinc finger 45-like"/>
    <property type="match status" value="1"/>
</dbReference>
<dbReference type="RefSeq" id="XP_026276137.1">
    <property type="nucleotide sequence ID" value="XM_026420352.2"/>
</dbReference>
<feature type="domain" description="C2H2-type" evidence="9">
    <location>
        <begin position="232"/>
        <end position="259"/>
    </location>
</feature>
<evidence type="ECO:0000256" key="3">
    <source>
        <dbReference type="ARBA" id="ARBA00022771"/>
    </source>
</evidence>
<keyword evidence="2" id="KW-0677">Repeat</keyword>
<evidence type="ECO:0000259" key="9">
    <source>
        <dbReference type="PROSITE" id="PS50157"/>
    </source>
</evidence>
<dbReference type="PANTHER" id="PTHR24388:SF53">
    <property type="entry name" value="CHORION TRANSCRIPTION FACTOR CF2-RELATED"/>
    <property type="match status" value="1"/>
</dbReference>
<feature type="domain" description="C2H2-type" evidence="9">
    <location>
        <begin position="260"/>
        <end position="288"/>
    </location>
</feature>
<evidence type="ECO:0000256" key="6">
    <source>
        <dbReference type="ARBA" id="ARBA00037948"/>
    </source>
</evidence>
<reference evidence="11" key="1">
    <citation type="submission" date="2025-08" db="UniProtKB">
        <authorList>
            <consortium name="RefSeq"/>
        </authorList>
    </citation>
    <scope>IDENTIFICATION</scope>
    <source>
        <tissue evidence="11">Whole organism</tissue>
    </source>
</reference>
<dbReference type="Proteomes" id="UP000504606">
    <property type="component" value="Unplaced"/>
</dbReference>
<feature type="compositionally biased region" description="Polar residues" evidence="8">
    <location>
        <begin position="302"/>
        <end position="311"/>
    </location>
</feature>
<dbReference type="AlphaFoldDB" id="A0A6J1S542"/>
<dbReference type="GO" id="GO:0008270">
    <property type="term" value="F:zinc ion binding"/>
    <property type="evidence" value="ECO:0007669"/>
    <property type="project" value="UniProtKB-KW"/>
</dbReference>
<evidence type="ECO:0000256" key="1">
    <source>
        <dbReference type="ARBA" id="ARBA00022723"/>
    </source>
</evidence>
<dbReference type="InterPro" id="IPR036236">
    <property type="entry name" value="Znf_C2H2_sf"/>
</dbReference>
<dbReference type="GO" id="GO:0005634">
    <property type="term" value="C:nucleus"/>
    <property type="evidence" value="ECO:0007669"/>
    <property type="project" value="UniProtKB-ARBA"/>
</dbReference>
<evidence type="ECO:0000256" key="8">
    <source>
        <dbReference type="SAM" id="MobiDB-lite"/>
    </source>
</evidence>
<dbReference type="FunFam" id="3.30.160.60:FF:000340">
    <property type="entry name" value="zinc finger protein 473 isoform X1"/>
    <property type="match status" value="1"/>
</dbReference>
<dbReference type="Pfam" id="PF00096">
    <property type="entry name" value="zf-C2H2"/>
    <property type="match status" value="6"/>
</dbReference>
<dbReference type="SUPFAM" id="SSF57667">
    <property type="entry name" value="beta-beta-alpha zinc fingers"/>
    <property type="match status" value="4"/>
</dbReference>
<dbReference type="InterPro" id="IPR050527">
    <property type="entry name" value="Snail/Krueppel_Znf"/>
</dbReference>
<keyword evidence="5" id="KW-0539">Nucleus</keyword>
<evidence type="ECO:0000256" key="5">
    <source>
        <dbReference type="ARBA" id="ARBA00023242"/>
    </source>
</evidence>
<accession>A0A6J1S542</accession>
<dbReference type="FunFam" id="3.30.160.60:FF:001397">
    <property type="entry name" value="Datilografo, isoform A"/>
    <property type="match status" value="1"/>
</dbReference>
<comment type="similarity">
    <text evidence="6">Belongs to the snail C2H2-type zinc-finger protein family.</text>
</comment>
<feature type="domain" description="C2H2-type" evidence="9">
    <location>
        <begin position="91"/>
        <end position="118"/>
    </location>
</feature>
<dbReference type="PANTHER" id="PTHR24388">
    <property type="entry name" value="ZINC FINGER PROTEIN"/>
    <property type="match status" value="1"/>
</dbReference>
<feature type="domain" description="C2H2-type" evidence="9">
    <location>
        <begin position="147"/>
        <end position="169"/>
    </location>
</feature>
<evidence type="ECO:0000256" key="4">
    <source>
        <dbReference type="ARBA" id="ARBA00022833"/>
    </source>
</evidence>
<organism evidence="10 11">
    <name type="scientific">Frankliniella occidentalis</name>
    <name type="common">Western flower thrips</name>
    <name type="synonym">Euthrips occidentalis</name>
    <dbReference type="NCBI Taxonomy" id="133901"/>
    <lineage>
        <taxon>Eukaryota</taxon>
        <taxon>Metazoa</taxon>
        <taxon>Ecdysozoa</taxon>
        <taxon>Arthropoda</taxon>
        <taxon>Hexapoda</taxon>
        <taxon>Insecta</taxon>
        <taxon>Pterygota</taxon>
        <taxon>Neoptera</taxon>
        <taxon>Paraneoptera</taxon>
        <taxon>Thysanoptera</taxon>
        <taxon>Terebrantia</taxon>
        <taxon>Thripoidea</taxon>
        <taxon>Thripidae</taxon>
        <taxon>Frankliniella</taxon>
    </lineage>
</organism>
<keyword evidence="4" id="KW-0862">Zinc</keyword>
<dbReference type="PROSITE" id="PS00028">
    <property type="entry name" value="ZINC_FINGER_C2H2_1"/>
    <property type="match status" value="6"/>
</dbReference>
<keyword evidence="1" id="KW-0479">Metal-binding</keyword>
<name>A0A6J1S542_FRAOC</name>
<feature type="region of interest" description="Disordered" evidence="8">
    <location>
        <begin position="286"/>
        <end position="342"/>
    </location>
</feature>
<gene>
    <name evidence="11" type="primary">LOC113204963</name>
</gene>
<dbReference type="KEGG" id="foc:113204963"/>
<dbReference type="GO" id="GO:0000978">
    <property type="term" value="F:RNA polymerase II cis-regulatory region sequence-specific DNA binding"/>
    <property type="evidence" value="ECO:0007669"/>
    <property type="project" value="TreeGrafter"/>
</dbReference>